<dbReference type="InterPro" id="IPR030559">
    <property type="entry name" value="PolZ_Rev3"/>
</dbReference>
<feature type="compositionally biased region" description="Acidic residues" evidence="14">
    <location>
        <begin position="431"/>
        <end position="442"/>
    </location>
</feature>
<comment type="subcellular location">
    <subcellularLocation>
        <location evidence="13">Nucleus</location>
    </subcellularLocation>
</comment>
<dbReference type="Gene3D" id="3.30.342.10">
    <property type="entry name" value="DNA Polymerase, chain B, domain 1"/>
    <property type="match status" value="1"/>
</dbReference>
<evidence type="ECO:0000259" key="19">
    <source>
        <dbReference type="Pfam" id="PF24065"/>
    </source>
</evidence>
<dbReference type="Proteomes" id="UP001301350">
    <property type="component" value="Unassembled WGS sequence"/>
</dbReference>
<feature type="region of interest" description="Disordered" evidence="14">
    <location>
        <begin position="367"/>
        <end position="386"/>
    </location>
</feature>
<evidence type="ECO:0000259" key="16">
    <source>
        <dbReference type="Pfam" id="PF03104"/>
    </source>
</evidence>
<evidence type="ECO:0000256" key="12">
    <source>
        <dbReference type="ARBA" id="ARBA00049244"/>
    </source>
</evidence>
<dbReference type="GO" id="GO:0016035">
    <property type="term" value="C:zeta DNA polymerase complex"/>
    <property type="evidence" value="ECO:0007669"/>
    <property type="project" value="InterPro"/>
</dbReference>
<feature type="region of interest" description="Disordered" evidence="14">
    <location>
        <begin position="652"/>
        <end position="772"/>
    </location>
</feature>
<dbReference type="GO" id="GO:0003887">
    <property type="term" value="F:DNA-directed DNA polymerase activity"/>
    <property type="evidence" value="ECO:0007669"/>
    <property type="project" value="UniProtKB-KW"/>
</dbReference>
<evidence type="ECO:0000259" key="17">
    <source>
        <dbReference type="Pfam" id="PF14260"/>
    </source>
</evidence>
<proteinExistence type="inferred from homology"/>
<sequence>MEPNAEAYLCVKAVVIDTALVQPRGLSRDPRWLRQFTPAHLQRAFPVLRVFGTTPAGQKACVHLHHALPYLYVPCPEGSADAATAASLARSLWWALELALDAALRGQTAAVAADATTDGGAEGGAVPRLPRQRYIFDVELCWRKPAYGFCAAERPYFRIRYYNPAHGARMATLLASGRLPGLPEELAGVATLQPHESHLSYLLQAMADHGIAAFAPIALRSCKFRRPLPSSGAHRATPPSGESAHPLYSAETVPPEMVWELEMVRESTCDLELDAWLPDDVVAGYHEFYSGSDSSQSDAQEWQLPTLRAIWEGERARRQVPSCRALRVPIAPRELVRQAPEMPDALDEALTGAIRALARRVRPAVERTAATERSEAEARPSLSDSLSSLYASQERLSVSQSEDVSGRGSGGSVADTDLLQWLEQNRLEAGGDAEEQEQESAETGEQGRAWLASESDESESFVQESRGILECTQEESAPPDAEAESVSGPDAVVDAAHPSTSPTAWPLSPIVPATESPRDLFRWQQHPSMPPRVRLTPHETPPPASELQFPVAHPRPYFSRAVDSVNPSWDSRPAPPPNIVPFLPPAQMAASGCAASSAKRRAMCVTPAEAPPTYTTLRREMQNEEAVRRTRQVIETTVDSYGRVVHAVRSVEVGDGDKGGNAARHRKRAAANEGTTTTTPDLEMPLALDHQRADVDDAEEEAAIASSPEDAVSDADPSDASFERPASPKYDEPSEFWSDALYGGSGRRAGTRLHRRSPQDSLSASQVSSGKAATATSPVAAAASKPLSSADSDTVFRSSEMPIAHVSVAAVESLSLTREHLLPDPQHDSVAAVAVAYRYHDPPRSLARRDVLVWRRRRWRPQPASSIEGEAAPPSFTVMDRMACGLDGPMRLHYAASEAELLDMFTEHIRQLDPDFLVSYKSAAGGVAYLLERAAALGYPMPRRLSRLAEMDDDDDDDDLQWWVRDWERDTPSGGIRLIGRHVLDVWRVMRSELRLRNYSFEVVTAEVLGRKMPRVPTATLTAWLTSQAPRAQLRAFQYTLRRCEWTLDILDALDVIGRTGELARIFGIDFMSVLTRGSQYRVESLLSRLARANHYVLLAPTAHQVRGQRAIEYIPLVMEPEARHYSDPVLVLDFQSLYPSMIIAHNICFSTCVGRILGDAADARNPFWDETLPQRLGVLDAYRPDWSGLLRLLRRALRSGFRARDHLQVLPNQAVFVRSALREGLLPRMLREILETRMMLKKGMEEAERARREALAHDQSGDALAALNALLRLLNSRQFGMKYIANVTYGYTSASFSGRMPCAEIADAIVSCGRDAMQRTAAYVERHWGEPYGARVVYGDTDSIFVHLPRVSQSLAFELGAQIAERCTALFPEPVRLKLEKVYSQCFLLAKKRYVGWAFESPQQRTGVLDAKGIETVRRDSCGVAQKVLEGALRMVFERTTDMSLVKAYVQRQMRRVVQGRIPLGDLVFCKEVQLGAYKPGYEPPAALVAIERLRRDPRAAPEHRERVPYLVVYGGPDSRLRELVLHPLDFLEAQDSRGLRVNATYYIKKQILPALERCLALMGVDVWEWYRSMPRPAPRAANHSGKRHTGVISSFLLGQCPLCHGANRPQHVLCDACERQPQCSARMIARRLRFAQRQQERLAEVCAMCSRAGCSLSAPDLPCENLECAVFFERRKRQRHRELYTSLVEWMDRAIEE</sequence>
<dbReference type="GO" id="GO:0005634">
    <property type="term" value="C:nucleus"/>
    <property type="evidence" value="ECO:0007669"/>
    <property type="project" value="UniProtKB-SubCell"/>
</dbReference>
<gene>
    <name evidence="20" type="ORF">CDCA_CDCA10G3026</name>
</gene>
<evidence type="ECO:0000259" key="15">
    <source>
        <dbReference type="Pfam" id="PF00136"/>
    </source>
</evidence>
<dbReference type="InterPro" id="IPR056435">
    <property type="entry name" value="DPOD/Z_N"/>
</dbReference>
<keyword evidence="13" id="KW-0863">Zinc-finger</keyword>
<dbReference type="PROSITE" id="PS00116">
    <property type="entry name" value="DNA_POLYMERASE_B"/>
    <property type="match status" value="1"/>
</dbReference>
<feature type="compositionally biased region" description="Polar residues" evidence="14">
    <location>
        <begin position="393"/>
        <end position="403"/>
    </location>
</feature>
<dbReference type="Pfam" id="PF00136">
    <property type="entry name" value="DNA_pol_B"/>
    <property type="match status" value="1"/>
</dbReference>
<dbReference type="Pfam" id="PF24065">
    <property type="entry name" value="REV3_N"/>
    <property type="match status" value="1"/>
</dbReference>
<organism evidence="20 21">
    <name type="scientific">Cyanidium caldarium</name>
    <name type="common">Red alga</name>
    <dbReference type="NCBI Taxonomy" id="2771"/>
    <lineage>
        <taxon>Eukaryota</taxon>
        <taxon>Rhodophyta</taxon>
        <taxon>Bangiophyceae</taxon>
        <taxon>Cyanidiales</taxon>
        <taxon>Cyanidiaceae</taxon>
        <taxon>Cyanidium</taxon>
    </lineage>
</organism>
<comment type="caution">
    <text evidence="20">The sequence shown here is derived from an EMBL/GenBank/DDBJ whole genome shotgun (WGS) entry which is preliminary data.</text>
</comment>
<dbReference type="SMART" id="SM00486">
    <property type="entry name" value="POLBc"/>
    <property type="match status" value="1"/>
</dbReference>
<evidence type="ECO:0000256" key="1">
    <source>
        <dbReference type="ARBA" id="ARBA00001966"/>
    </source>
</evidence>
<feature type="domain" description="C4-type zinc-finger of DNA polymerase delta" evidence="17">
    <location>
        <begin position="1602"/>
        <end position="1676"/>
    </location>
</feature>
<keyword evidence="7 13" id="KW-0862">Zinc</keyword>
<dbReference type="SUPFAM" id="SSF56672">
    <property type="entry name" value="DNA/RNA polymerases"/>
    <property type="match status" value="1"/>
</dbReference>
<keyword evidence="8 13" id="KW-0239">DNA-directed DNA polymerase</keyword>
<dbReference type="Gene3D" id="3.30.420.10">
    <property type="entry name" value="Ribonuclease H-like superfamily/Ribonuclease H"/>
    <property type="match status" value="1"/>
</dbReference>
<evidence type="ECO:0000256" key="2">
    <source>
        <dbReference type="ARBA" id="ARBA00005755"/>
    </source>
</evidence>
<keyword evidence="6" id="KW-0227">DNA damage</keyword>
<dbReference type="InterPro" id="IPR017964">
    <property type="entry name" value="DNA-dir_DNA_pol_B_CS"/>
</dbReference>
<dbReference type="GO" id="GO:0042276">
    <property type="term" value="P:error-prone translesion synthesis"/>
    <property type="evidence" value="ECO:0007669"/>
    <property type="project" value="TreeGrafter"/>
</dbReference>
<evidence type="ECO:0000256" key="14">
    <source>
        <dbReference type="SAM" id="MobiDB-lite"/>
    </source>
</evidence>
<dbReference type="GO" id="GO:0003677">
    <property type="term" value="F:DNA binding"/>
    <property type="evidence" value="ECO:0007669"/>
    <property type="project" value="UniProtKB-KW"/>
</dbReference>
<dbReference type="InterPro" id="IPR006134">
    <property type="entry name" value="DNA-dir_DNA_pol_B_multi_dom"/>
</dbReference>
<dbReference type="GO" id="GO:0000724">
    <property type="term" value="P:double-strand break repair via homologous recombination"/>
    <property type="evidence" value="ECO:0007669"/>
    <property type="project" value="TreeGrafter"/>
</dbReference>
<keyword evidence="13" id="KW-0235">DNA replication</keyword>
<evidence type="ECO:0000313" key="21">
    <source>
        <dbReference type="Proteomes" id="UP001301350"/>
    </source>
</evidence>
<feature type="region of interest" description="Disordered" evidence="14">
    <location>
        <begin position="429"/>
        <end position="513"/>
    </location>
</feature>
<keyword evidence="21" id="KW-1185">Reference proteome</keyword>
<dbReference type="GO" id="GO:0006260">
    <property type="term" value="P:DNA replication"/>
    <property type="evidence" value="ECO:0007669"/>
    <property type="project" value="UniProtKB-KW"/>
</dbReference>
<dbReference type="InterPro" id="IPR006172">
    <property type="entry name" value="DNA-dir_DNA_pol_B"/>
</dbReference>
<keyword evidence="10 13" id="KW-0411">Iron-sulfur</keyword>
<dbReference type="SUPFAM" id="SSF53098">
    <property type="entry name" value="Ribonuclease H-like"/>
    <property type="match status" value="1"/>
</dbReference>
<evidence type="ECO:0000256" key="4">
    <source>
        <dbReference type="ARBA" id="ARBA00022695"/>
    </source>
</evidence>
<comment type="cofactor">
    <cofactor evidence="1 13">
        <name>[4Fe-4S] cluster</name>
        <dbReference type="ChEBI" id="CHEBI:49883"/>
    </cofactor>
</comment>
<dbReference type="InterPro" id="IPR043502">
    <property type="entry name" value="DNA/RNA_pol_sf"/>
</dbReference>
<keyword evidence="3 13" id="KW-0808">Transferase</keyword>
<evidence type="ECO:0000256" key="7">
    <source>
        <dbReference type="ARBA" id="ARBA00022833"/>
    </source>
</evidence>
<dbReference type="InterPro" id="IPR006133">
    <property type="entry name" value="DNA-dir_DNA_pol_B_exonuc"/>
</dbReference>
<accession>A0AAV9IXZ9</accession>
<dbReference type="InterPro" id="IPR056447">
    <property type="entry name" value="REV3_N"/>
</dbReference>
<evidence type="ECO:0000256" key="9">
    <source>
        <dbReference type="ARBA" id="ARBA00023004"/>
    </source>
</evidence>
<keyword evidence="13" id="KW-0539">Nucleus</keyword>
<feature type="domain" description="DNA polymerase zeta catalytic subunit N-terminal" evidence="19">
    <location>
        <begin position="9"/>
        <end position="65"/>
    </location>
</feature>
<dbReference type="Gene3D" id="1.10.132.60">
    <property type="entry name" value="DNA polymerase family B, C-terminal domain"/>
    <property type="match status" value="1"/>
</dbReference>
<dbReference type="InterPro" id="IPR012337">
    <property type="entry name" value="RNaseH-like_sf"/>
</dbReference>
<evidence type="ECO:0000256" key="3">
    <source>
        <dbReference type="ARBA" id="ARBA00022679"/>
    </source>
</evidence>
<feature type="region of interest" description="Disordered" evidence="14">
    <location>
        <begin position="393"/>
        <end position="417"/>
    </location>
</feature>
<comment type="catalytic activity">
    <reaction evidence="12 13">
        <text>DNA(n) + a 2'-deoxyribonucleoside 5'-triphosphate = DNA(n+1) + diphosphate</text>
        <dbReference type="Rhea" id="RHEA:22508"/>
        <dbReference type="Rhea" id="RHEA-COMP:17339"/>
        <dbReference type="Rhea" id="RHEA-COMP:17340"/>
        <dbReference type="ChEBI" id="CHEBI:33019"/>
        <dbReference type="ChEBI" id="CHEBI:61560"/>
        <dbReference type="ChEBI" id="CHEBI:173112"/>
        <dbReference type="EC" id="2.7.7.7"/>
    </reaction>
</comment>
<evidence type="ECO:0000313" key="20">
    <source>
        <dbReference type="EMBL" id="KAK4537001.1"/>
    </source>
</evidence>
<feature type="compositionally biased region" description="Polar residues" evidence="14">
    <location>
        <begin position="759"/>
        <end position="769"/>
    </location>
</feature>
<evidence type="ECO:0000256" key="6">
    <source>
        <dbReference type="ARBA" id="ARBA00022763"/>
    </source>
</evidence>
<dbReference type="PANTHER" id="PTHR45812">
    <property type="entry name" value="DNA POLYMERASE ZETA CATALYTIC SUBUNIT"/>
    <property type="match status" value="1"/>
</dbReference>
<feature type="domain" description="DNA polymerase delta/zeta catalytic subunit N-terminal" evidence="18">
    <location>
        <begin position="67"/>
        <end position="166"/>
    </location>
</feature>
<dbReference type="Pfam" id="PF14260">
    <property type="entry name" value="zf-C4pol"/>
    <property type="match status" value="1"/>
</dbReference>
<dbReference type="Gene3D" id="3.90.1600.10">
    <property type="entry name" value="Palm domain of DNA polymerase"/>
    <property type="match status" value="1"/>
</dbReference>
<evidence type="ECO:0000256" key="8">
    <source>
        <dbReference type="ARBA" id="ARBA00022932"/>
    </source>
</evidence>
<evidence type="ECO:0000259" key="18">
    <source>
        <dbReference type="Pfam" id="PF24055"/>
    </source>
</evidence>
<evidence type="ECO:0000256" key="5">
    <source>
        <dbReference type="ARBA" id="ARBA00022723"/>
    </source>
</evidence>
<keyword evidence="11" id="KW-0234">DNA repair</keyword>
<dbReference type="InterPro" id="IPR023211">
    <property type="entry name" value="DNA_pol_palm_dom_sf"/>
</dbReference>
<keyword evidence="13" id="KW-0004">4Fe-4S</keyword>
<evidence type="ECO:0000256" key="11">
    <source>
        <dbReference type="ARBA" id="ARBA00023204"/>
    </source>
</evidence>
<name>A0AAV9IXZ9_CYACA</name>
<reference evidence="20 21" key="1">
    <citation type="submission" date="2022-07" db="EMBL/GenBank/DDBJ databases">
        <title>Genome-wide signatures of adaptation to extreme environments.</title>
        <authorList>
            <person name="Cho C.H."/>
            <person name="Yoon H.S."/>
        </authorList>
    </citation>
    <scope>NUCLEOTIDE SEQUENCE [LARGE SCALE GENOMIC DNA]</scope>
    <source>
        <strain evidence="20 21">DBV 063 E5</strain>
    </source>
</reference>
<dbReference type="GO" id="GO:0000166">
    <property type="term" value="F:nucleotide binding"/>
    <property type="evidence" value="ECO:0007669"/>
    <property type="project" value="InterPro"/>
</dbReference>
<dbReference type="InterPro" id="IPR036397">
    <property type="entry name" value="RNaseH_sf"/>
</dbReference>
<evidence type="ECO:0000256" key="10">
    <source>
        <dbReference type="ARBA" id="ARBA00023014"/>
    </source>
</evidence>
<dbReference type="Pfam" id="PF24055">
    <property type="entry name" value="POL3_N"/>
    <property type="match status" value="1"/>
</dbReference>
<keyword evidence="4 13" id="KW-0548">Nucleotidyltransferase</keyword>
<dbReference type="EC" id="2.7.7.7" evidence="13"/>
<dbReference type="GO" id="GO:0051539">
    <property type="term" value="F:4 iron, 4 sulfur cluster binding"/>
    <property type="evidence" value="ECO:0007669"/>
    <property type="project" value="UniProtKB-KW"/>
</dbReference>
<comment type="similarity">
    <text evidence="2 13">Belongs to the DNA polymerase type-B family.</text>
</comment>
<keyword evidence="9 13" id="KW-0408">Iron</keyword>
<keyword evidence="13" id="KW-0238">DNA-binding</keyword>
<protein>
    <recommendedName>
        <fullName evidence="13">DNA polymerase</fullName>
        <ecNumber evidence="13">2.7.7.7</ecNumber>
    </recommendedName>
</protein>
<evidence type="ECO:0000256" key="13">
    <source>
        <dbReference type="RuleBase" id="RU000442"/>
    </source>
</evidence>
<feature type="domain" description="DNA-directed DNA polymerase family B multifunctional" evidence="15">
    <location>
        <begin position="1070"/>
        <end position="1562"/>
    </location>
</feature>
<dbReference type="PANTHER" id="PTHR45812:SF1">
    <property type="entry name" value="DNA POLYMERASE ZETA CATALYTIC SUBUNIT"/>
    <property type="match status" value="1"/>
</dbReference>
<dbReference type="EMBL" id="JANCYW010000010">
    <property type="protein sequence ID" value="KAK4537001.1"/>
    <property type="molecule type" value="Genomic_DNA"/>
</dbReference>
<feature type="compositionally biased region" description="Basic and acidic residues" evidence="14">
    <location>
        <begin position="367"/>
        <end position="378"/>
    </location>
</feature>
<feature type="domain" description="DNA-directed DNA polymerase family B exonuclease" evidence="16">
    <location>
        <begin position="819"/>
        <end position="1002"/>
    </location>
</feature>
<dbReference type="InterPro" id="IPR025687">
    <property type="entry name" value="Znf-C4pol"/>
</dbReference>
<dbReference type="InterPro" id="IPR042087">
    <property type="entry name" value="DNA_pol_B_thumb"/>
</dbReference>
<dbReference type="PRINTS" id="PR00106">
    <property type="entry name" value="DNAPOLB"/>
</dbReference>
<keyword evidence="5 13" id="KW-0479">Metal-binding</keyword>
<dbReference type="GO" id="GO:0008270">
    <property type="term" value="F:zinc ion binding"/>
    <property type="evidence" value="ECO:0007669"/>
    <property type="project" value="UniProtKB-KW"/>
</dbReference>
<dbReference type="Gene3D" id="1.10.287.690">
    <property type="entry name" value="Helix hairpin bin"/>
    <property type="match status" value="1"/>
</dbReference>
<dbReference type="Pfam" id="PF03104">
    <property type="entry name" value="DNA_pol_B_exo1"/>
    <property type="match status" value="1"/>
</dbReference>